<dbReference type="EMBL" id="JANPWB010000012">
    <property type="protein sequence ID" value="KAJ1114943.1"/>
    <property type="molecule type" value="Genomic_DNA"/>
</dbReference>
<keyword evidence="3" id="KW-1185">Reference proteome</keyword>
<reference evidence="2" key="1">
    <citation type="journal article" date="2022" name="bioRxiv">
        <title>Sequencing and chromosome-scale assembly of the giantPleurodeles waltlgenome.</title>
        <authorList>
            <person name="Brown T."/>
            <person name="Elewa A."/>
            <person name="Iarovenko S."/>
            <person name="Subramanian E."/>
            <person name="Araus A.J."/>
            <person name="Petzold A."/>
            <person name="Susuki M."/>
            <person name="Suzuki K.-i.T."/>
            <person name="Hayashi T."/>
            <person name="Toyoda A."/>
            <person name="Oliveira C."/>
            <person name="Osipova E."/>
            <person name="Leigh N.D."/>
            <person name="Simon A."/>
            <person name="Yun M.H."/>
        </authorList>
    </citation>
    <scope>NUCLEOTIDE SEQUENCE</scope>
    <source>
        <strain evidence="2">20211129_DDA</strain>
        <tissue evidence="2">Liver</tissue>
    </source>
</reference>
<accession>A0AAV7NNZ9</accession>
<comment type="caution">
    <text evidence="2">The sequence shown here is derived from an EMBL/GenBank/DDBJ whole genome shotgun (WGS) entry which is preliminary data.</text>
</comment>
<dbReference type="AlphaFoldDB" id="A0AAV7NNZ9"/>
<evidence type="ECO:0000313" key="3">
    <source>
        <dbReference type="Proteomes" id="UP001066276"/>
    </source>
</evidence>
<name>A0AAV7NNZ9_PLEWA</name>
<dbReference type="Proteomes" id="UP001066276">
    <property type="component" value="Chromosome 8"/>
</dbReference>
<evidence type="ECO:0000256" key="1">
    <source>
        <dbReference type="SAM" id="MobiDB-lite"/>
    </source>
</evidence>
<feature type="compositionally biased region" description="Polar residues" evidence="1">
    <location>
        <begin position="1"/>
        <end position="22"/>
    </location>
</feature>
<sequence>MHQQCPGGTQQSSDHPEVNNNPDIRVGSASLQGEKAKTEEEEAGDSKEQEEARREDRSERSPGNEEVRREDRSERSPGNKEARKEDRSERSQGNEEERKEYRSEWSQGTERGEERNKGLGGETHYRPRPLDERTFHVPVGAWLSQVRLCLRLSYFPLWRRNRSEGVLQGRDPRKGTRKTSNRD</sequence>
<feature type="region of interest" description="Disordered" evidence="1">
    <location>
        <begin position="1"/>
        <end position="129"/>
    </location>
</feature>
<protein>
    <submittedName>
        <fullName evidence="2">Uncharacterized protein</fullName>
    </submittedName>
</protein>
<organism evidence="2 3">
    <name type="scientific">Pleurodeles waltl</name>
    <name type="common">Iberian ribbed newt</name>
    <dbReference type="NCBI Taxonomy" id="8319"/>
    <lineage>
        <taxon>Eukaryota</taxon>
        <taxon>Metazoa</taxon>
        <taxon>Chordata</taxon>
        <taxon>Craniata</taxon>
        <taxon>Vertebrata</taxon>
        <taxon>Euteleostomi</taxon>
        <taxon>Amphibia</taxon>
        <taxon>Batrachia</taxon>
        <taxon>Caudata</taxon>
        <taxon>Salamandroidea</taxon>
        <taxon>Salamandridae</taxon>
        <taxon>Pleurodelinae</taxon>
        <taxon>Pleurodeles</taxon>
    </lineage>
</organism>
<gene>
    <name evidence="2" type="ORF">NDU88_003173</name>
</gene>
<feature type="compositionally biased region" description="Basic and acidic residues" evidence="1">
    <location>
        <begin position="110"/>
        <end position="129"/>
    </location>
</feature>
<proteinExistence type="predicted"/>
<evidence type="ECO:0000313" key="2">
    <source>
        <dbReference type="EMBL" id="KAJ1114943.1"/>
    </source>
</evidence>
<feature type="compositionally biased region" description="Basic and acidic residues" evidence="1">
    <location>
        <begin position="34"/>
        <end position="103"/>
    </location>
</feature>